<evidence type="ECO:0000313" key="1">
    <source>
        <dbReference type="EMBL" id="KKW42202.1"/>
    </source>
</evidence>
<organism evidence="1 2">
    <name type="scientific">Candidatus Magasanikbacteria bacterium GW2011_GWA2_56_11</name>
    <dbReference type="NCBI Taxonomy" id="1619044"/>
    <lineage>
        <taxon>Bacteria</taxon>
        <taxon>Candidatus Magasanikiibacteriota</taxon>
    </lineage>
</organism>
<gene>
    <name evidence="1" type="ORF">UY92_C0009G0004</name>
</gene>
<dbReference type="Proteomes" id="UP000033870">
    <property type="component" value="Unassembled WGS sequence"/>
</dbReference>
<sequence>MRRTTGVSGAPWDSRLLRAEHDIEMRRAGLIDAHSPALSLRGRSIEEALHGLPPELWELAARAELREDY</sequence>
<dbReference type="EMBL" id="LCRX01000009">
    <property type="protein sequence ID" value="KKW42202.1"/>
    <property type="molecule type" value="Genomic_DNA"/>
</dbReference>
<accession>A0A0G2ALM6</accession>
<protein>
    <submittedName>
        <fullName evidence="1">Uncharacterized protein</fullName>
    </submittedName>
</protein>
<name>A0A0G2ALM6_9BACT</name>
<reference evidence="1 2" key="1">
    <citation type="journal article" date="2015" name="Nature">
        <title>rRNA introns, odd ribosomes, and small enigmatic genomes across a large radiation of phyla.</title>
        <authorList>
            <person name="Brown C.T."/>
            <person name="Hug L.A."/>
            <person name="Thomas B.C."/>
            <person name="Sharon I."/>
            <person name="Castelle C.J."/>
            <person name="Singh A."/>
            <person name="Wilkins M.J."/>
            <person name="Williams K.H."/>
            <person name="Banfield J.F."/>
        </authorList>
    </citation>
    <scope>NUCLEOTIDE SEQUENCE [LARGE SCALE GENOMIC DNA]</scope>
</reference>
<comment type="caution">
    <text evidence="1">The sequence shown here is derived from an EMBL/GenBank/DDBJ whole genome shotgun (WGS) entry which is preliminary data.</text>
</comment>
<proteinExistence type="predicted"/>
<dbReference type="AlphaFoldDB" id="A0A0G2ALM6"/>
<evidence type="ECO:0000313" key="2">
    <source>
        <dbReference type="Proteomes" id="UP000033870"/>
    </source>
</evidence>